<keyword evidence="2" id="KW-0282">Flagellum</keyword>
<dbReference type="AlphaFoldDB" id="A0A2S0UQK3"/>
<dbReference type="KEGG" id="geh:HYN69_17715"/>
<accession>A0A2S0UQK3</accession>
<proteinExistence type="predicted"/>
<gene>
    <name evidence="2" type="ORF">HYN69_17715</name>
</gene>
<dbReference type="SUPFAM" id="SSF64518">
    <property type="entry name" value="Phase 1 flagellin"/>
    <property type="match status" value="1"/>
</dbReference>
<name>A0A2S0UQK3_9RHOB</name>
<dbReference type="Pfam" id="PF00700">
    <property type="entry name" value="Flagellin_C"/>
    <property type="match status" value="1"/>
</dbReference>
<protein>
    <submittedName>
        <fullName evidence="2">Flagellar biosynthesis protein FlgL</fullName>
    </submittedName>
</protein>
<reference evidence="2 3" key="1">
    <citation type="submission" date="2018-04" db="EMBL/GenBank/DDBJ databases">
        <title>Genome sequencing of Gemmobacter.</title>
        <authorList>
            <person name="Yi H."/>
            <person name="Baek M.-G."/>
        </authorList>
    </citation>
    <scope>NUCLEOTIDE SEQUENCE [LARGE SCALE GENOMIC DNA]</scope>
    <source>
        <strain evidence="2 3">HYN0069</strain>
    </source>
</reference>
<dbReference type="Proteomes" id="UP000244496">
    <property type="component" value="Chromosome"/>
</dbReference>
<dbReference type="OrthoDB" id="7312911at2"/>
<evidence type="ECO:0000313" key="2">
    <source>
        <dbReference type="EMBL" id="AWB50099.1"/>
    </source>
</evidence>
<evidence type="ECO:0000259" key="1">
    <source>
        <dbReference type="Pfam" id="PF00700"/>
    </source>
</evidence>
<evidence type="ECO:0000313" key="3">
    <source>
        <dbReference type="Proteomes" id="UP000244496"/>
    </source>
</evidence>
<sequence>MGLTSIGDLAQSLVLKRQNTAAKADLQRLSTMLTTGKVTDASTHLRGNLAPLAALDATLSRLEGYAQVTAEASRNAAAVQDILGLVDKATAGLGPALLTAGQGGAGSILTGAALQADQVLDQIVSALNTRVADRSLLAGVADDRPALVDTESLLAQAAAAVAGAVGAAGVDAALQDWLDDPAGFVAQAYRGDAPRAPLPVAEGEVARLDVTAADPALRGTLKGVLMGALLNRGVLAGQPQARADLARRAGETLAESAPDRAHLAARVGIAQQRIEAAAARNSAEATTLAMARGGMVGVDGYDTATALQEAQTRLETLYTLTARLSRLNLSDYL</sequence>
<organism evidence="2 3">
    <name type="scientific">Paragemmobacter aquarius</name>
    <dbReference type="NCBI Taxonomy" id="2169400"/>
    <lineage>
        <taxon>Bacteria</taxon>
        <taxon>Pseudomonadati</taxon>
        <taxon>Pseudomonadota</taxon>
        <taxon>Alphaproteobacteria</taxon>
        <taxon>Rhodobacterales</taxon>
        <taxon>Paracoccaceae</taxon>
        <taxon>Paragemmobacter</taxon>
    </lineage>
</organism>
<feature type="domain" description="Flagellin C-terminal" evidence="1">
    <location>
        <begin position="263"/>
        <end position="333"/>
    </location>
</feature>
<dbReference type="EMBL" id="CP028918">
    <property type="protein sequence ID" value="AWB50099.1"/>
    <property type="molecule type" value="Genomic_DNA"/>
</dbReference>
<keyword evidence="2" id="KW-0966">Cell projection</keyword>
<dbReference type="InterPro" id="IPR046358">
    <property type="entry name" value="Flagellin_C"/>
</dbReference>
<dbReference type="RefSeq" id="WP_108436911.1">
    <property type="nucleotide sequence ID" value="NZ_CP028918.1"/>
</dbReference>
<keyword evidence="3" id="KW-1185">Reference proteome</keyword>
<keyword evidence="2" id="KW-0969">Cilium</keyword>